<evidence type="ECO:0000259" key="17">
    <source>
        <dbReference type="PROSITE" id="PS51198"/>
    </source>
</evidence>
<feature type="compositionally biased region" description="Pro residues" evidence="16">
    <location>
        <begin position="903"/>
        <end position="919"/>
    </location>
</feature>
<dbReference type="EC" id="5.6.2.4" evidence="12"/>
<dbReference type="PANTHER" id="PTHR11070">
    <property type="entry name" value="UVRD / RECB / PCRA DNA HELICASE FAMILY MEMBER"/>
    <property type="match status" value="1"/>
</dbReference>
<keyword evidence="6" id="KW-0269">Exonuclease</keyword>
<dbReference type="Pfam" id="PF13361">
    <property type="entry name" value="UvrD_C"/>
    <property type="match status" value="1"/>
</dbReference>
<evidence type="ECO:0000313" key="19">
    <source>
        <dbReference type="EMBL" id="EAR53024.1"/>
    </source>
</evidence>
<dbReference type="Gene3D" id="1.10.486.10">
    <property type="entry name" value="PCRA, domain 4"/>
    <property type="match status" value="1"/>
</dbReference>
<name>Q2CJW5_OCEGH</name>
<keyword evidence="3" id="KW-0227">DNA damage</keyword>
<dbReference type="Gene3D" id="3.30.160.800">
    <property type="match status" value="1"/>
</dbReference>
<dbReference type="AlphaFoldDB" id="Q2CJW5"/>
<dbReference type="EMBL" id="AAOT01000001">
    <property type="protein sequence ID" value="EAR53024.1"/>
    <property type="molecule type" value="Genomic_DNA"/>
</dbReference>
<keyword evidence="9" id="KW-0234">DNA repair</keyword>
<evidence type="ECO:0000256" key="6">
    <source>
        <dbReference type="ARBA" id="ARBA00022839"/>
    </source>
</evidence>
<evidence type="ECO:0000256" key="14">
    <source>
        <dbReference type="ARBA" id="ARBA00048988"/>
    </source>
</evidence>
<sequence>MRAWNEATRAQVEAADPANSTWLSANAGSGKTRVLTERVARLLLGGVDPQNILCLTFTKAAAAEMQNRLFHRLGSWAMMEAGKLREELSELGAAQPEELDEARRLFARAIETPGGLKIQTIHAFCAGVLRRFPLEAGISPRFTEMEDRAAALLRAEILDELAEADPAAVDGIARLYTGADIADLTGEITANRAAFLDPPNDDTLAAGFGAATGLTAAGIVRSHLGADVITLLGEVHRVCLGGGKNDTKAADKLAPLLGKREMDIPAFHVLCDVFLTGGKAKAPYSAKLTGFPTKAVRGSCAELMGRLDPVMQTVEDIRPAVIAQLAYERTRALYAFATPFCRAFETKKLSRGLLDFDDLILKTRALLEDRALAQWVLFRLDGGIDHILVDEAQDTSPDQWRVIERLTDELAAGRGAGEDRERTLFVVGDKKQSIYSFQGADAEMFEAKRELFTDRLATGGGKLHSQPLQFSFRSAAAILQLVDATFQGDLREGLDPVVYHRTFKTELPGRVDLWPVEPEAEKTDTDAPWYKPVDHVSEQHHDVKLARRVAEQIQTLINRKATIPVEKGGRILRRPIHEGDILILVQRRSTLFAEIIRACKKLGLRIAGADRLRVGAELAVRDLAALLRFLALPEDDLSLAAALRSPLFGWTEQELFTLAHHRRGLLWSALRDSDDHPETLKTLRDLRAQTDFLRPYDLLSRILIRHGGRQKLLDRLGAEAEDGIDALLAQALAYERSTVPSLTGFLSWMETEDVEVKRQMDEQGERIRVMTIHGAKGLEAPVVILPETGVRQTQSDTRSAIWPLEDVVAWRPSTDRLPAALQDARAKLVEAEERERRRLLYVALTRAEKWLIVCGAGKIGKEVGDSWYGMVEAGLERLGALPHPQPGGDGLRYETGDWSAPDLAPPEPDAAEPVAPPNFAPVALPPAALQTLSPSDLGGAKVLPGDPAGGDREAALERGNQVHLLLEHLPGTLPLERANVALSLFPDLPAPERQSLLTDAEAVLSAPGLAELFEKGLAEVPVTATLAELNGARLHGTIDLLIPGEPLRVIDFKTNRLVPKTPEEVPEGLLRQMGAYAAALGQIYPGRAIETAILWTSTAELMPLPHSLVIAALLRAGAP</sequence>
<dbReference type="InterPro" id="IPR014017">
    <property type="entry name" value="DNA_helicase_UvrD-like_C"/>
</dbReference>
<comment type="catalytic activity">
    <reaction evidence="11">
        <text>Couples ATP hydrolysis with the unwinding of duplex DNA by translocating in the 3'-5' direction.</text>
        <dbReference type="EC" id="5.6.2.4"/>
    </reaction>
</comment>
<evidence type="ECO:0000256" key="2">
    <source>
        <dbReference type="ARBA" id="ARBA00022741"/>
    </source>
</evidence>
<evidence type="ECO:0000256" key="13">
    <source>
        <dbReference type="ARBA" id="ARBA00034923"/>
    </source>
</evidence>
<keyword evidence="5 15" id="KW-0347">Helicase</keyword>
<organism evidence="19 20">
    <name type="scientific">Oceanicola granulosus (strain ATCC BAA-861 / DSM 15982 / KCTC 12143 / HTCC2516)</name>
    <dbReference type="NCBI Taxonomy" id="314256"/>
    <lineage>
        <taxon>Bacteria</taxon>
        <taxon>Pseudomonadati</taxon>
        <taxon>Pseudomonadota</taxon>
        <taxon>Alphaproteobacteria</taxon>
        <taxon>Rhodobacterales</taxon>
        <taxon>Roseobacteraceae</taxon>
        <taxon>Oceanicola</taxon>
    </lineage>
</organism>
<dbReference type="Pfam" id="PF12705">
    <property type="entry name" value="PDDEXK_1"/>
    <property type="match status" value="1"/>
</dbReference>
<keyword evidence="1" id="KW-0540">Nuclease</keyword>
<dbReference type="PROSITE" id="PS51198">
    <property type="entry name" value="UVRD_HELICASE_ATP_BIND"/>
    <property type="match status" value="1"/>
</dbReference>
<dbReference type="Pfam" id="PF00580">
    <property type="entry name" value="UvrD-helicase"/>
    <property type="match status" value="1"/>
</dbReference>
<dbReference type="InterPro" id="IPR000212">
    <property type="entry name" value="DNA_helicase_UvrD/REP"/>
</dbReference>
<dbReference type="SUPFAM" id="SSF52540">
    <property type="entry name" value="P-loop containing nucleoside triphosphate hydrolases"/>
    <property type="match status" value="1"/>
</dbReference>
<accession>Q2CJW5</accession>
<feature type="domain" description="UvrD-like helicase C-terminal" evidence="18">
    <location>
        <begin position="492"/>
        <end position="777"/>
    </location>
</feature>
<dbReference type="InterPro" id="IPR011604">
    <property type="entry name" value="PDDEXK-like_dom_sf"/>
</dbReference>
<dbReference type="GO" id="GO:0000725">
    <property type="term" value="P:recombinational repair"/>
    <property type="evidence" value="ECO:0007669"/>
    <property type="project" value="TreeGrafter"/>
</dbReference>
<keyword evidence="20" id="KW-1185">Reference proteome</keyword>
<dbReference type="NCBIfam" id="TIGR02784">
    <property type="entry name" value="addA_alphas"/>
    <property type="match status" value="1"/>
</dbReference>
<keyword evidence="10" id="KW-0413">Isomerase</keyword>
<dbReference type="RefSeq" id="WP_007255758.1">
    <property type="nucleotide sequence ID" value="NZ_CH724107.1"/>
</dbReference>
<dbReference type="PANTHER" id="PTHR11070:SF2">
    <property type="entry name" value="ATP-DEPENDENT DNA HELICASE SRS2"/>
    <property type="match status" value="1"/>
</dbReference>
<dbReference type="Gene3D" id="3.40.50.300">
    <property type="entry name" value="P-loop containing nucleotide triphosphate hydrolases"/>
    <property type="match status" value="3"/>
</dbReference>
<proteinExistence type="predicted"/>
<dbReference type="HOGENOM" id="CLU_001114_0_0_5"/>
<evidence type="ECO:0000313" key="20">
    <source>
        <dbReference type="Proteomes" id="UP000003635"/>
    </source>
</evidence>
<keyword evidence="4 15" id="KW-0378">Hydrolase</keyword>
<evidence type="ECO:0000256" key="5">
    <source>
        <dbReference type="ARBA" id="ARBA00022806"/>
    </source>
</evidence>
<evidence type="ECO:0000256" key="16">
    <source>
        <dbReference type="SAM" id="MobiDB-lite"/>
    </source>
</evidence>
<evidence type="ECO:0000256" key="15">
    <source>
        <dbReference type="PROSITE-ProRule" id="PRU00560"/>
    </source>
</evidence>
<dbReference type="eggNOG" id="COG1074">
    <property type="taxonomic scope" value="Bacteria"/>
</dbReference>
<dbReference type="STRING" id="314256.OG2516_11191"/>
<dbReference type="InterPro" id="IPR014151">
    <property type="entry name" value="DNA_helicase_AddA"/>
</dbReference>
<evidence type="ECO:0000256" key="9">
    <source>
        <dbReference type="ARBA" id="ARBA00023204"/>
    </source>
</evidence>
<feature type="binding site" evidence="15">
    <location>
        <begin position="25"/>
        <end position="32"/>
    </location>
    <ligand>
        <name>ATP</name>
        <dbReference type="ChEBI" id="CHEBI:30616"/>
    </ligand>
</feature>
<dbReference type="GO" id="GO:0005829">
    <property type="term" value="C:cytosol"/>
    <property type="evidence" value="ECO:0007669"/>
    <property type="project" value="TreeGrafter"/>
</dbReference>
<keyword evidence="7 15" id="KW-0067">ATP-binding</keyword>
<dbReference type="InterPro" id="IPR038726">
    <property type="entry name" value="PDDEXK_AddAB-type"/>
</dbReference>
<keyword evidence="8" id="KW-0238">DNA-binding</keyword>
<evidence type="ECO:0000259" key="18">
    <source>
        <dbReference type="PROSITE" id="PS51217"/>
    </source>
</evidence>
<dbReference type="GO" id="GO:0005524">
    <property type="term" value="F:ATP binding"/>
    <property type="evidence" value="ECO:0007669"/>
    <property type="project" value="UniProtKB-UniRule"/>
</dbReference>
<evidence type="ECO:0000256" key="7">
    <source>
        <dbReference type="ARBA" id="ARBA00022840"/>
    </source>
</evidence>
<feature type="domain" description="UvrD-like helicase ATP-binding" evidence="17">
    <location>
        <begin position="4"/>
        <end position="475"/>
    </location>
</feature>
<dbReference type="OrthoDB" id="9810135at2"/>
<evidence type="ECO:0000256" key="4">
    <source>
        <dbReference type="ARBA" id="ARBA00022801"/>
    </source>
</evidence>
<dbReference type="GO" id="GO:0033202">
    <property type="term" value="C:DNA helicase complex"/>
    <property type="evidence" value="ECO:0007669"/>
    <property type="project" value="TreeGrafter"/>
</dbReference>
<feature type="region of interest" description="Disordered" evidence="16">
    <location>
        <begin position="880"/>
        <end position="919"/>
    </location>
</feature>
<dbReference type="GO" id="GO:0003677">
    <property type="term" value="F:DNA binding"/>
    <property type="evidence" value="ECO:0007669"/>
    <property type="project" value="UniProtKB-KW"/>
</dbReference>
<dbReference type="InterPro" id="IPR027417">
    <property type="entry name" value="P-loop_NTPase"/>
</dbReference>
<gene>
    <name evidence="19" type="ORF">OG2516_11191</name>
</gene>
<dbReference type="InterPro" id="IPR014016">
    <property type="entry name" value="UvrD-like_ATP-bd"/>
</dbReference>
<dbReference type="GO" id="GO:0043138">
    <property type="term" value="F:3'-5' DNA helicase activity"/>
    <property type="evidence" value="ECO:0007669"/>
    <property type="project" value="UniProtKB-EC"/>
</dbReference>
<evidence type="ECO:0000256" key="10">
    <source>
        <dbReference type="ARBA" id="ARBA00023235"/>
    </source>
</evidence>
<comment type="catalytic activity">
    <reaction evidence="14">
        <text>ATP + H2O = ADP + phosphate + H(+)</text>
        <dbReference type="Rhea" id="RHEA:13065"/>
        <dbReference type="ChEBI" id="CHEBI:15377"/>
        <dbReference type="ChEBI" id="CHEBI:15378"/>
        <dbReference type="ChEBI" id="CHEBI:30616"/>
        <dbReference type="ChEBI" id="CHEBI:43474"/>
        <dbReference type="ChEBI" id="CHEBI:456216"/>
        <dbReference type="EC" id="5.6.2.4"/>
    </reaction>
</comment>
<evidence type="ECO:0000256" key="12">
    <source>
        <dbReference type="ARBA" id="ARBA00034808"/>
    </source>
</evidence>
<evidence type="ECO:0000256" key="11">
    <source>
        <dbReference type="ARBA" id="ARBA00034617"/>
    </source>
</evidence>
<evidence type="ECO:0000256" key="1">
    <source>
        <dbReference type="ARBA" id="ARBA00022722"/>
    </source>
</evidence>
<keyword evidence="2 15" id="KW-0547">Nucleotide-binding</keyword>
<evidence type="ECO:0000256" key="8">
    <source>
        <dbReference type="ARBA" id="ARBA00023125"/>
    </source>
</evidence>
<dbReference type="Proteomes" id="UP000003635">
    <property type="component" value="Unassembled WGS sequence"/>
</dbReference>
<protein>
    <recommendedName>
        <fullName evidence="12">DNA 3'-5' helicase</fullName>
        <ecNumber evidence="12">5.6.2.4</ecNumber>
    </recommendedName>
    <alternativeName>
        <fullName evidence="13">DNA 3'-5' helicase II</fullName>
    </alternativeName>
</protein>
<dbReference type="Gene3D" id="3.90.320.10">
    <property type="match status" value="1"/>
</dbReference>
<comment type="caution">
    <text evidence="19">The sequence shown here is derived from an EMBL/GenBank/DDBJ whole genome shotgun (WGS) entry which is preliminary data.</text>
</comment>
<evidence type="ECO:0000256" key="3">
    <source>
        <dbReference type="ARBA" id="ARBA00022763"/>
    </source>
</evidence>
<dbReference type="PROSITE" id="PS51217">
    <property type="entry name" value="UVRD_HELICASE_CTER"/>
    <property type="match status" value="1"/>
</dbReference>
<reference evidence="19 20" key="1">
    <citation type="journal article" date="2010" name="J. Bacteriol.">
        <title>Genome sequences of Oceanicola granulosus HTCC2516(T) and Oceanicola batsensis HTCC2597(TDelta).</title>
        <authorList>
            <person name="Thrash J.C."/>
            <person name="Cho J.C."/>
            <person name="Vergin K.L."/>
            <person name="Giovannoni S.J."/>
        </authorList>
    </citation>
    <scope>NUCLEOTIDE SEQUENCE [LARGE SCALE GENOMIC DNA]</scope>
    <source>
        <strain evidence="20">ATCC BAA-861 / DSM 15982 / KCTC 12143 / HTCC2516</strain>
    </source>
</reference>
<dbReference type="GO" id="GO:0004527">
    <property type="term" value="F:exonuclease activity"/>
    <property type="evidence" value="ECO:0007669"/>
    <property type="project" value="UniProtKB-KW"/>
</dbReference>